<reference evidence="5" key="1">
    <citation type="journal article" date="2017" name="bioRxiv">
        <title>Comparative analysis of the genomes of Stylophora pistillata and Acropora digitifera provides evidence for extensive differences between species of corals.</title>
        <authorList>
            <person name="Voolstra C.R."/>
            <person name="Li Y."/>
            <person name="Liew Y.J."/>
            <person name="Baumgarten S."/>
            <person name="Zoccola D."/>
            <person name="Flot J.-F."/>
            <person name="Tambutte S."/>
            <person name="Allemand D."/>
            <person name="Aranda M."/>
        </authorList>
    </citation>
    <scope>NUCLEOTIDE SEQUENCE [LARGE SCALE GENOMIC DNA]</scope>
</reference>
<keyword evidence="1" id="KW-0238">DNA-binding</keyword>
<evidence type="ECO:0000313" key="4">
    <source>
        <dbReference type="EMBL" id="PFX30009.1"/>
    </source>
</evidence>
<evidence type="ECO:0000259" key="3">
    <source>
        <dbReference type="Pfam" id="PF03221"/>
    </source>
</evidence>
<evidence type="ECO:0000313" key="5">
    <source>
        <dbReference type="Proteomes" id="UP000225706"/>
    </source>
</evidence>
<dbReference type="SUPFAM" id="SSF46689">
    <property type="entry name" value="Homeodomain-like"/>
    <property type="match status" value="1"/>
</dbReference>
<dbReference type="InterPro" id="IPR006600">
    <property type="entry name" value="HTH_CenpB_DNA-bd_dom"/>
</dbReference>
<dbReference type="OrthoDB" id="5983378at2759"/>
<organism evidence="4 5">
    <name type="scientific">Stylophora pistillata</name>
    <name type="common">Smooth cauliflower coral</name>
    <dbReference type="NCBI Taxonomy" id="50429"/>
    <lineage>
        <taxon>Eukaryota</taxon>
        <taxon>Metazoa</taxon>
        <taxon>Cnidaria</taxon>
        <taxon>Anthozoa</taxon>
        <taxon>Hexacorallia</taxon>
        <taxon>Scleractinia</taxon>
        <taxon>Astrocoeniina</taxon>
        <taxon>Pocilloporidae</taxon>
        <taxon>Stylophora</taxon>
    </lineage>
</organism>
<dbReference type="GO" id="GO:0003677">
    <property type="term" value="F:DNA binding"/>
    <property type="evidence" value="ECO:0007669"/>
    <property type="project" value="UniProtKB-KW"/>
</dbReference>
<evidence type="ECO:0008006" key="6">
    <source>
        <dbReference type="Google" id="ProtNLM"/>
    </source>
</evidence>
<keyword evidence="5" id="KW-1185">Reference proteome</keyword>
<dbReference type="Proteomes" id="UP000225706">
    <property type="component" value="Unassembled WGS sequence"/>
</dbReference>
<gene>
    <name evidence="4" type="ORF">AWC38_SpisGene5246</name>
</gene>
<evidence type="ECO:0000259" key="2">
    <source>
        <dbReference type="Pfam" id="PF03184"/>
    </source>
</evidence>
<comment type="caution">
    <text evidence="4">The sequence shown here is derived from an EMBL/GenBank/DDBJ whole genome shotgun (WGS) entry which is preliminary data.</text>
</comment>
<name>A0A2B4SLL3_STYPI</name>
<dbReference type="EMBL" id="LSMT01000057">
    <property type="protein sequence ID" value="PFX30009.1"/>
    <property type="molecule type" value="Genomic_DNA"/>
</dbReference>
<dbReference type="InterPro" id="IPR004875">
    <property type="entry name" value="DDE_SF_endonuclease_dom"/>
</dbReference>
<feature type="domain" description="HTH CENPB-type" evidence="3">
    <location>
        <begin position="78"/>
        <end position="134"/>
    </location>
</feature>
<dbReference type="Pfam" id="PF03184">
    <property type="entry name" value="DDE_1"/>
    <property type="match status" value="1"/>
</dbReference>
<accession>A0A2B4SLL3</accession>
<dbReference type="Pfam" id="PF03221">
    <property type="entry name" value="HTH_Tnp_Tc5"/>
    <property type="match status" value="1"/>
</dbReference>
<dbReference type="AlphaFoldDB" id="A0A2B4SLL3"/>
<feature type="domain" description="DDE-1" evidence="2">
    <location>
        <begin position="188"/>
        <end position="329"/>
    </location>
</feature>
<evidence type="ECO:0000256" key="1">
    <source>
        <dbReference type="ARBA" id="ARBA00023125"/>
    </source>
</evidence>
<proteinExistence type="predicted"/>
<dbReference type="Gene3D" id="1.10.10.60">
    <property type="entry name" value="Homeodomain-like"/>
    <property type="match status" value="1"/>
</dbReference>
<protein>
    <recommendedName>
        <fullName evidence="6">HTH CENPB-type domain-containing protein</fullName>
    </recommendedName>
</protein>
<dbReference type="InterPro" id="IPR009057">
    <property type="entry name" value="Homeodomain-like_sf"/>
</dbReference>
<sequence>MKELKTKKLWEKVAERRGVSKSLVVKWNKDRVKLRSQLALNKTKKKKGAASPTRQRQLVCGKVKAKKFPLAAERVVMEFKLRRAKGCKISKLWLKKKMKEKVEACYGKEAAQKFKASDNWFQRFKKCHNIAFRRRSNKKKSAASDGKETIQRFHRNLRTSLKTTRRRNNAKLDGKYGRWLPQNSGLDKRKATLQLCILAEGEQNVKPGIVFRGKGNVSTEEKAQYDEGVDVYFQSCAWIDSDINMQWVTKTHAPGICNSPEEKVIFAENLTFRQDKKCHNTCKHELNTLLYIFCLKTTLTRYNPLMRFGKMLKTKIGQEMDKWLEEKDNLELWHNKITARQRRILMTKWAGAAWRVLVKDRFYQEASSENRMLNHY</sequence>